<dbReference type="PANTHER" id="PTHR43453:SF1">
    <property type="entry name" value="TRNA_RRNA METHYLTRANSFERASE SPOU TYPE DOMAIN-CONTAINING PROTEIN"/>
    <property type="match status" value="1"/>
</dbReference>
<dbReference type="InterPro" id="IPR029026">
    <property type="entry name" value="tRNA_m1G_MTases_N"/>
</dbReference>
<dbReference type="PANTHER" id="PTHR43453">
    <property type="entry name" value="RRNA METHYLASE-LIKE"/>
    <property type="match status" value="1"/>
</dbReference>
<reference evidence="8 9" key="1">
    <citation type="journal article" date="2015" name="Plant Cell">
        <title>Oil accumulation by the oleaginous diatom Fistulifera solaris as revealed by the genome and transcriptome.</title>
        <authorList>
            <person name="Tanaka T."/>
            <person name="Maeda Y."/>
            <person name="Veluchamy A."/>
            <person name="Tanaka M."/>
            <person name="Abida H."/>
            <person name="Marechal E."/>
            <person name="Bowler C."/>
            <person name="Muto M."/>
            <person name="Sunaga Y."/>
            <person name="Tanaka M."/>
            <person name="Yoshino T."/>
            <person name="Taniguchi T."/>
            <person name="Fukuda Y."/>
            <person name="Nemoto M."/>
            <person name="Matsumoto M."/>
            <person name="Wong P.S."/>
            <person name="Aburatani S."/>
            <person name="Fujibuchi W."/>
        </authorList>
    </citation>
    <scope>NUCLEOTIDE SEQUENCE [LARGE SCALE GENOMIC DNA]</scope>
    <source>
        <strain evidence="8 9">JPCC DA0580</strain>
    </source>
</reference>
<name>A0A1Z5KS70_FISSO</name>
<evidence type="ECO:0000256" key="3">
    <source>
        <dbReference type="ARBA" id="ARBA00022679"/>
    </source>
</evidence>
<dbReference type="Gene3D" id="3.40.1280.10">
    <property type="match status" value="1"/>
</dbReference>
<dbReference type="OrthoDB" id="241340at2759"/>
<dbReference type="InterPro" id="IPR001537">
    <property type="entry name" value="SpoU_MeTrfase"/>
</dbReference>
<dbReference type="InterPro" id="IPR033671">
    <property type="entry name" value="TrmH"/>
</dbReference>
<sequence>MLHEKDRFLVSSTFTSIMLFLSISRTHSFVITQFKATPFKSRGFSRLLATSSTTTTTNNNELEWETFEFSRKPKKDARFFQPDDDDDEISQNSNNLSMNKQQLWQSLSATQVKDSIAALLPYVRPSRVERIQSVLEKRTQNVRFLFENPANPSNVFACLRTLDSFGIQDADVFLQPSLYQGTMALSQKKGVKTAMGSAQWMTLQQYIIQQDATLTSTLQKYKQQHNCRIYASCLSPDAKDIRDIEWPTNESICIVMGNEERGITTEMKDAADELFTLPMVGFAESFNLSVATAITCAHLSTQPDLLRPNLSQDQQELLLLQGLIHSIPQKRMSKALLKQAGIGLPHDLLG</sequence>
<dbReference type="EMBL" id="BDSP01000285">
    <property type="protein sequence ID" value="GAX29037.1"/>
    <property type="molecule type" value="Genomic_DNA"/>
</dbReference>
<evidence type="ECO:0000313" key="9">
    <source>
        <dbReference type="Proteomes" id="UP000198406"/>
    </source>
</evidence>
<dbReference type="AlphaFoldDB" id="A0A1Z5KS70"/>
<keyword evidence="1" id="KW-0820">tRNA-binding</keyword>
<protein>
    <submittedName>
        <fullName evidence="8">tRNA (Guanosine-2'-O-)-methyltransferase</fullName>
        <ecNumber evidence="8">2.1.1.34</ecNumber>
    </submittedName>
</protein>
<dbReference type="EC" id="2.1.1.34" evidence="8"/>
<dbReference type="InParanoid" id="A0A1Z5KS70"/>
<evidence type="ECO:0000259" key="7">
    <source>
        <dbReference type="Pfam" id="PF00588"/>
    </source>
</evidence>
<evidence type="ECO:0000256" key="6">
    <source>
        <dbReference type="ARBA" id="ARBA00022884"/>
    </source>
</evidence>
<comment type="caution">
    <text evidence="8">The sequence shown here is derived from an EMBL/GenBank/DDBJ whole genome shotgun (WGS) entry which is preliminary data.</text>
</comment>
<organism evidence="8 9">
    <name type="scientific">Fistulifera solaris</name>
    <name type="common">Oleaginous diatom</name>
    <dbReference type="NCBI Taxonomy" id="1519565"/>
    <lineage>
        <taxon>Eukaryota</taxon>
        <taxon>Sar</taxon>
        <taxon>Stramenopiles</taxon>
        <taxon>Ochrophyta</taxon>
        <taxon>Bacillariophyta</taxon>
        <taxon>Bacillariophyceae</taxon>
        <taxon>Bacillariophycidae</taxon>
        <taxon>Naviculales</taxon>
        <taxon>Naviculaceae</taxon>
        <taxon>Fistulifera</taxon>
    </lineage>
</organism>
<feature type="domain" description="tRNA/rRNA methyltransferase SpoU type" evidence="7">
    <location>
        <begin position="142"/>
        <end position="296"/>
    </location>
</feature>
<proteinExistence type="predicted"/>
<keyword evidence="6" id="KW-0694">RNA-binding</keyword>
<evidence type="ECO:0000313" key="8">
    <source>
        <dbReference type="EMBL" id="GAX29037.1"/>
    </source>
</evidence>
<evidence type="ECO:0000256" key="5">
    <source>
        <dbReference type="ARBA" id="ARBA00022694"/>
    </source>
</evidence>
<dbReference type="CDD" id="cd18092">
    <property type="entry name" value="SpoU-like_TrmH"/>
    <property type="match status" value="1"/>
</dbReference>
<evidence type="ECO:0000256" key="1">
    <source>
        <dbReference type="ARBA" id="ARBA00022555"/>
    </source>
</evidence>
<gene>
    <name evidence="8" type="ORF">FisN_7Hh371</name>
</gene>
<dbReference type="Pfam" id="PF00588">
    <property type="entry name" value="SpoU_methylase"/>
    <property type="match status" value="1"/>
</dbReference>
<dbReference type="GO" id="GO:0000049">
    <property type="term" value="F:tRNA binding"/>
    <property type="evidence" value="ECO:0007669"/>
    <property type="project" value="UniProtKB-KW"/>
</dbReference>
<keyword evidence="3 8" id="KW-0808">Transferase</keyword>
<keyword evidence="4" id="KW-0949">S-adenosyl-L-methionine</keyword>
<keyword evidence="5" id="KW-0819">tRNA processing</keyword>
<dbReference type="SUPFAM" id="SSF75217">
    <property type="entry name" value="alpha/beta knot"/>
    <property type="match status" value="1"/>
</dbReference>
<keyword evidence="9" id="KW-1185">Reference proteome</keyword>
<dbReference type="Proteomes" id="UP000198406">
    <property type="component" value="Unassembled WGS sequence"/>
</dbReference>
<dbReference type="GO" id="GO:0002938">
    <property type="term" value="P:tRNA guanine ribose methylation"/>
    <property type="evidence" value="ECO:0007669"/>
    <property type="project" value="TreeGrafter"/>
</dbReference>
<keyword evidence="2 8" id="KW-0489">Methyltransferase</keyword>
<dbReference type="GO" id="GO:0141100">
    <property type="term" value="F:tRNA (guanine(18)-2'-O)-methyltransferase activity"/>
    <property type="evidence" value="ECO:0007669"/>
    <property type="project" value="UniProtKB-EC"/>
</dbReference>
<dbReference type="InterPro" id="IPR029028">
    <property type="entry name" value="Alpha/beta_knot_MTases"/>
</dbReference>
<evidence type="ECO:0000256" key="2">
    <source>
        <dbReference type="ARBA" id="ARBA00022603"/>
    </source>
</evidence>
<accession>A0A1Z5KS70</accession>
<evidence type="ECO:0000256" key="4">
    <source>
        <dbReference type="ARBA" id="ARBA00022691"/>
    </source>
</evidence>